<sequence length="218" mass="22598">MPPLEAILAVTLAGLALSATPGPSMLYVLSRSVGQSRAAGLASALGLGLGGMVLAVATALGLAAVFARFDWLVLGLRYVGSAYLVWLGVGMIRDARASAQLSLEVHSVSQSSFSSIIWQGVLVELLNPKTVLFFALFLPPFVDAGGGQITQTSVQLQLLTLGVLVPLTAIPSDIVVAVMGGTMTQVINRQQVAREGLAWAGGLILIAIALNLHFGFFG</sequence>
<evidence type="ECO:0000256" key="2">
    <source>
        <dbReference type="ARBA" id="ARBA00022475"/>
    </source>
</evidence>
<dbReference type="GO" id="GO:0015171">
    <property type="term" value="F:amino acid transmembrane transporter activity"/>
    <property type="evidence" value="ECO:0007669"/>
    <property type="project" value="TreeGrafter"/>
</dbReference>
<dbReference type="GO" id="GO:0005886">
    <property type="term" value="C:plasma membrane"/>
    <property type="evidence" value="ECO:0007669"/>
    <property type="project" value="UniProtKB-SubCell"/>
</dbReference>
<dbReference type="OrthoDB" id="9804822at2"/>
<gene>
    <name evidence="7" type="primary">rhtB_2</name>
    <name evidence="7" type="ORF">ROG8370_02231</name>
</gene>
<reference evidence="8" key="1">
    <citation type="submission" date="2017-03" db="EMBL/GenBank/DDBJ databases">
        <authorList>
            <person name="Rodrigo-Torres L."/>
            <person name="Arahal R.D."/>
            <person name="Lucena T."/>
        </authorList>
    </citation>
    <scope>NUCLEOTIDE SEQUENCE [LARGE SCALE GENOMIC DNA]</scope>
    <source>
        <strain evidence="8">CECT 8370</strain>
    </source>
</reference>
<feature type="transmembrane region" description="Helical" evidence="6">
    <location>
        <begin position="71"/>
        <end position="92"/>
    </location>
</feature>
<dbReference type="PANTHER" id="PTHR30086">
    <property type="entry name" value="ARGININE EXPORTER PROTEIN ARGO"/>
    <property type="match status" value="1"/>
</dbReference>
<feature type="transmembrane region" description="Helical" evidence="6">
    <location>
        <begin position="113"/>
        <end position="138"/>
    </location>
</feature>
<keyword evidence="4 6" id="KW-1133">Transmembrane helix</keyword>
<dbReference type="Proteomes" id="UP000194012">
    <property type="component" value="Unassembled WGS sequence"/>
</dbReference>
<evidence type="ECO:0000313" key="8">
    <source>
        <dbReference type="Proteomes" id="UP000194012"/>
    </source>
</evidence>
<keyword evidence="8" id="KW-1185">Reference proteome</keyword>
<comment type="subcellular location">
    <subcellularLocation>
        <location evidence="1">Cell membrane</location>
        <topology evidence="1">Multi-pass membrane protein</topology>
    </subcellularLocation>
</comment>
<dbReference type="Pfam" id="PF01810">
    <property type="entry name" value="LysE"/>
    <property type="match status" value="1"/>
</dbReference>
<dbReference type="PIRSF" id="PIRSF006324">
    <property type="entry name" value="LeuE"/>
    <property type="match status" value="1"/>
</dbReference>
<evidence type="ECO:0000256" key="3">
    <source>
        <dbReference type="ARBA" id="ARBA00022692"/>
    </source>
</evidence>
<protein>
    <submittedName>
        <fullName evidence="7">Homoserine/homoserine lactone efflux protein</fullName>
    </submittedName>
</protein>
<organism evidence="7 8">
    <name type="scientific">Roseovarius gaetbuli</name>
    <dbReference type="NCBI Taxonomy" id="1356575"/>
    <lineage>
        <taxon>Bacteria</taxon>
        <taxon>Pseudomonadati</taxon>
        <taxon>Pseudomonadota</taxon>
        <taxon>Alphaproteobacteria</taxon>
        <taxon>Rhodobacterales</taxon>
        <taxon>Roseobacteraceae</taxon>
        <taxon>Roseovarius</taxon>
    </lineage>
</organism>
<keyword evidence="3 6" id="KW-0812">Transmembrane</keyword>
<dbReference type="EMBL" id="FWFJ01000020">
    <property type="protein sequence ID" value="SLN50522.1"/>
    <property type="molecule type" value="Genomic_DNA"/>
</dbReference>
<feature type="transmembrane region" description="Helical" evidence="6">
    <location>
        <begin position="6"/>
        <end position="29"/>
    </location>
</feature>
<dbReference type="InterPro" id="IPR001123">
    <property type="entry name" value="LeuE-type"/>
</dbReference>
<evidence type="ECO:0000256" key="5">
    <source>
        <dbReference type="ARBA" id="ARBA00023136"/>
    </source>
</evidence>
<accession>A0A1X6ZFV8</accession>
<evidence type="ECO:0000256" key="4">
    <source>
        <dbReference type="ARBA" id="ARBA00022989"/>
    </source>
</evidence>
<feature type="transmembrane region" description="Helical" evidence="6">
    <location>
        <begin position="158"/>
        <end position="184"/>
    </location>
</feature>
<evidence type="ECO:0000313" key="7">
    <source>
        <dbReference type="EMBL" id="SLN50522.1"/>
    </source>
</evidence>
<dbReference type="PANTHER" id="PTHR30086:SF20">
    <property type="entry name" value="ARGININE EXPORTER PROTEIN ARGO-RELATED"/>
    <property type="match status" value="1"/>
</dbReference>
<dbReference type="RefSeq" id="WP_085827142.1">
    <property type="nucleotide sequence ID" value="NZ_FWFJ01000020.1"/>
</dbReference>
<feature type="transmembrane region" description="Helical" evidence="6">
    <location>
        <begin position="196"/>
        <end position="217"/>
    </location>
</feature>
<dbReference type="AlphaFoldDB" id="A0A1X6ZFV8"/>
<proteinExistence type="predicted"/>
<keyword evidence="5 6" id="KW-0472">Membrane</keyword>
<name>A0A1X6ZFV8_9RHOB</name>
<evidence type="ECO:0000256" key="1">
    <source>
        <dbReference type="ARBA" id="ARBA00004651"/>
    </source>
</evidence>
<keyword evidence="2" id="KW-1003">Cell membrane</keyword>
<evidence type="ECO:0000256" key="6">
    <source>
        <dbReference type="SAM" id="Phobius"/>
    </source>
</evidence>
<feature type="transmembrane region" description="Helical" evidence="6">
    <location>
        <begin position="41"/>
        <end position="65"/>
    </location>
</feature>